<reference evidence="1 2" key="1">
    <citation type="submission" date="2021-06" db="EMBL/GenBank/DDBJ databases">
        <title>Caerostris extrusa draft genome.</title>
        <authorList>
            <person name="Kono N."/>
            <person name="Arakawa K."/>
        </authorList>
    </citation>
    <scope>NUCLEOTIDE SEQUENCE [LARGE SCALE GENOMIC DNA]</scope>
</reference>
<gene>
    <name evidence="1" type="ORF">CEXT_704051</name>
</gene>
<evidence type="ECO:0000313" key="2">
    <source>
        <dbReference type="Proteomes" id="UP001054945"/>
    </source>
</evidence>
<dbReference type="Proteomes" id="UP001054945">
    <property type="component" value="Unassembled WGS sequence"/>
</dbReference>
<proteinExistence type="predicted"/>
<sequence>MYELRRLRDGAFPLTNLTVHRLLRISSSADDHLYIHPSLRPLCHGDEETVCVQFTTLITLHSHHRRVLFEGGRKKRNNLLKYRKESNEK</sequence>
<organism evidence="1 2">
    <name type="scientific">Caerostris extrusa</name>
    <name type="common">Bark spider</name>
    <name type="synonym">Caerostris bankana</name>
    <dbReference type="NCBI Taxonomy" id="172846"/>
    <lineage>
        <taxon>Eukaryota</taxon>
        <taxon>Metazoa</taxon>
        <taxon>Ecdysozoa</taxon>
        <taxon>Arthropoda</taxon>
        <taxon>Chelicerata</taxon>
        <taxon>Arachnida</taxon>
        <taxon>Araneae</taxon>
        <taxon>Araneomorphae</taxon>
        <taxon>Entelegynae</taxon>
        <taxon>Araneoidea</taxon>
        <taxon>Araneidae</taxon>
        <taxon>Caerostris</taxon>
    </lineage>
</organism>
<keyword evidence="2" id="KW-1185">Reference proteome</keyword>
<dbReference type="AlphaFoldDB" id="A0AAV4TMH8"/>
<name>A0AAV4TMH8_CAEEX</name>
<evidence type="ECO:0000313" key="1">
    <source>
        <dbReference type="EMBL" id="GIY46359.1"/>
    </source>
</evidence>
<accession>A0AAV4TMH8</accession>
<comment type="caution">
    <text evidence="1">The sequence shown here is derived from an EMBL/GenBank/DDBJ whole genome shotgun (WGS) entry which is preliminary data.</text>
</comment>
<protein>
    <submittedName>
        <fullName evidence="1">Uncharacterized protein</fullName>
    </submittedName>
</protein>
<dbReference type="EMBL" id="BPLR01011403">
    <property type="protein sequence ID" value="GIY46359.1"/>
    <property type="molecule type" value="Genomic_DNA"/>
</dbReference>